<dbReference type="PANTHER" id="PTHR37984">
    <property type="entry name" value="PROTEIN CBG26694"/>
    <property type="match status" value="1"/>
</dbReference>
<protein>
    <recommendedName>
        <fullName evidence="6">Reverse transcriptase/retrotransposon-derived protein RNase H-like domain-containing protein</fullName>
    </recommendedName>
</protein>
<keyword evidence="4" id="KW-0378">Hydrolase</keyword>
<dbReference type="GO" id="GO:0004519">
    <property type="term" value="F:endonuclease activity"/>
    <property type="evidence" value="ECO:0007669"/>
    <property type="project" value="UniProtKB-KW"/>
</dbReference>
<evidence type="ECO:0000259" key="6">
    <source>
        <dbReference type="Pfam" id="PF17919"/>
    </source>
</evidence>
<comment type="caution">
    <text evidence="7">The sequence shown here is derived from an EMBL/GenBank/DDBJ whole genome shotgun (WGS) entry which is preliminary data.</text>
</comment>
<dbReference type="InterPro" id="IPR043128">
    <property type="entry name" value="Rev_trsase/Diguanyl_cyclase"/>
</dbReference>
<keyword evidence="8" id="KW-1185">Reference proteome</keyword>
<evidence type="ECO:0000256" key="3">
    <source>
        <dbReference type="ARBA" id="ARBA00022722"/>
    </source>
</evidence>
<keyword evidence="3" id="KW-0540">Nuclease</keyword>
<feature type="domain" description="Reverse transcriptase/retrotransposon-derived protein RNase H-like" evidence="6">
    <location>
        <begin position="379"/>
        <end position="480"/>
    </location>
</feature>
<dbReference type="InterPro" id="IPR041577">
    <property type="entry name" value="RT_RNaseH_2"/>
</dbReference>
<dbReference type="Pfam" id="PF17919">
    <property type="entry name" value="RT_RNaseH_2"/>
    <property type="match status" value="1"/>
</dbReference>
<organism evidence="7 8">
    <name type="scientific">Aldrovandia affinis</name>
    <dbReference type="NCBI Taxonomy" id="143900"/>
    <lineage>
        <taxon>Eukaryota</taxon>
        <taxon>Metazoa</taxon>
        <taxon>Chordata</taxon>
        <taxon>Craniata</taxon>
        <taxon>Vertebrata</taxon>
        <taxon>Euteleostomi</taxon>
        <taxon>Actinopterygii</taxon>
        <taxon>Neopterygii</taxon>
        <taxon>Teleostei</taxon>
        <taxon>Notacanthiformes</taxon>
        <taxon>Halosauridae</taxon>
        <taxon>Aldrovandia</taxon>
    </lineage>
</organism>
<evidence type="ECO:0000313" key="8">
    <source>
        <dbReference type="Proteomes" id="UP001221898"/>
    </source>
</evidence>
<dbReference type="CDD" id="cd09274">
    <property type="entry name" value="RNase_HI_RT_Ty3"/>
    <property type="match status" value="1"/>
</dbReference>
<reference evidence="7" key="1">
    <citation type="journal article" date="2023" name="Science">
        <title>Genome structures resolve the early diversification of teleost fishes.</title>
        <authorList>
            <person name="Parey E."/>
            <person name="Louis A."/>
            <person name="Montfort J."/>
            <person name="Bouchez O."/>
            <person name="Roques C."/>
            <person name="Iampietro C."/>
            <person name="Lluch J."/>
            <person name="Castinel A."/>
            <person name="Donnadieu C."/>
            <person name="Desvignes T."/>
            <person name="Floi Bucao C."/>
            <person name="Jouanno E."/>
            <person name="Wen M."/>
            <person name="Mejri S."/>
            <person name="Dirks R."/>
            <person name="Jansen H."/>
            <person name="Henkel C."/>
            <person name="Chen W.J."/>
            <person name="Zahm M."/>
            <person name="Cabau C."/>
            <person name="Klopp C."/>
            <person name="Thompson A.W."/>
            <person name="Robinson-Rechavi M."/>
            <person name="Braasch I."/>
            <person name="Lecointre G."/>
            <person name="Bobe J."/>
            <person name="Postlethwait J.H."/>
            <person name="Berthelot C."/>
            <person name="Roest Crollius H."/>
            <person name="Guiguen Y."/>
        </authorList>
    </citation>
    <scope>NUCLEOTIDE SEQUENCE</scope>
    <source>
        <strain evidence="7">NC1722</strain>
    </source>
</reference>
<evidence type="ECO:0000256" key="1">
    <source>
        <dbReference type="ARBA" id="ARBA00022679"/>
    </source>
</evidence>
<dbReference type="Gene3D" id="3.10.20.370">
    <property type="match status" value="1"/>
</dbReference>
<keyword evidence="5" id="KW-0511">Multifunctional enzyme</keyword>
<dbReference type="InterPro" id="IPR043502">
    <property type="entry name" value="DNA/RNA_pol_sf"/>
</dbReference>
<keyword evidence="4" id="KW-0255">Endonuclease</keyword>
<dbReference type="EMBL" id="JAINUG010000120">
    <property type="protein sequence ID" value="KAJ8395023.1"/>
    <property type="molecule type" value="Genomic_DNA"/>
</dbReference>
<dbReference type="Gene3D" id="3.30.70.270">
    <property type="match status" value="1"/>
</dbReference>
<keyword evidence="1" id="KW-0808">Transferase</keyword>
<dbReference type="AlphaFoldDB" id="A0AAD7WFL1"/>
<dbReference type="Proteomes" id="UP001221898">
    <property type="component" value="Unassembled WGS sequence"/>
</dbReference>
<evidence type="ECO:0000256" key="4">
    <source>
        <dbReference type="ARBA" id="ARBA00022759"/>
    </source>
</evidence>
<name>A0AAD7WFL1_9TELE</name>
<evidence type="ECO:0000256" key="2">
    <source>
        <dbReference type="ARBA" id="ARBA00022695"/>
    </source>
</evidence>
<dbReference type="GO" id="GO:0016779">
    <property type="term" value="F:nucleotidyltransferase activity"/>
    <property type="evidence" value="ECO:0007669"/>
    <property type="project" value="UniProtKB-KW"/>
</dbReference>
<proteinExistence type="predicted"/>
<sequence length="696" mass="78026">MPEEYQVVVQGSAEVPAFSELFYTQVKVNDRVELKGMMDSGSMTCTLNEEAERKLTESGALVGEPQAAERIVLVGCGGKQTVPKCVYDLTLTIYGVTCLVPVLVVPGQCDELIIGSNVLKHLMREMKCNDDYWRFVSVGCKQPLLDHEHFLDMMSCTTRWRGDKVPERIGTVKLPLEDLDIQQGSCRMEARKSVGQEVRPTAVDANLNDRLSSLGLSDLDIDSCDASLCSKRELVKLAEEYEDIFSRHSLDCGKAEGVVHRIRLTDDRPFRMPYRRVPPAHYQQLRQVLTEMEEQGIIRKSVMDAVSNMPRAALMEEDGCTPSVKKLKSFLGMVFFYQSFIPGCSAIAKPLFALTGGMKRKGRAGRGAGMFRKLTTADWSPACEEAFHRLKRELLTCAVLAHPDFSRPFILSVDASLDGLGAVLSQLPAGEDKARPIAFASKTLSKSQQRYPAHRLEFLALKWSVTEKFGHWLKGHDFTVWTDNNPLTHILTKPKLDAYEQRWVAKLSSYNFDLKYIPGPRNIVADALSRDPFASSVSKRLIQEPYSGLMLEAGSTETDRVQDAFRFGVQHLQVVQHSESALATAGSCSSSEVKAALLHHSNWETAAGIRATHLIHHVQQLESAGQDTLPSLTLRELEGHQLQDPAVSSVLPFVVRRRRPSRRERCGMDARSLFMLKSWERLKVQDGILYREREIL</sequence>
<gene>
    <name evidence="7" type="ORF">AAFF_G00039740</name>
</gene>
<dbReference type="InterPro" id="IPR021109">
    <property type="entry name" value="Peptidase_aspartic_dom_sf"/>
</dbReference>
<evidence type="ECO:0000313" key="7">
    <source>
        <dbReference type="EMBL" id="KAJ8395023.1"/>
    </source>
</evidence>
<dbReference type="SUPFAM" id="SSF56672">
    <property type="entry name" value="DNA/RNA polymerases"/>
    <property type="match status" value="1"/>
</dbReference>
<dbReference type="InterPro" id="IPR050951">
    <property type="entry name" value="Retrovirus_Pol_polyprotein"/>
</dbReference>
<dbReference type="PANTHER" id="PTHR37984:SF5">
    <property type="entry name" value="PROTEIN NYNRIN-LIKE"/>
    <property type="match status" value="1"/>
</dbReference>
<evidence type="ECO:0000256" key="5">
    <source>
        <dbReference type="ARBA" id="ARBA00023268"/>
    </source>
</evidence>
<dbReference type="FunFam" id="3.10.20.370:FF:000001">
    <property type="entry name" value="Retrovirus-related Pol polyprotein from transposon 17.6-like protein"/>
    <property type="match status" value="1"/>
</dbReference>
<accession>A0AAD7WFL1</accession>
<keyword evidence="2" id="KW-0548">Nucleotidyltransferase</keyword>
<dbReference type="Gene3D" id="2.40.70.10">
    <property type="entry name" value="Acid Proteases"/>
    <property type="match status" value="1"/>
</dbReference>